<sequence>MHRRTYVNYEITMPEEIYLKPHDYDNCFTVLHKTVDNIY</sequence>
<accession>D4B7R4</accession>
<proteinExistence type="predicted"/>
<evidence type="ECO:0000313" key="2">
    <source>
        <dbReference type="Proteomes" id="UP000003880"/>
    </source>
</evidence>
<dbReference type="EMBL" id="ABWL02000002">
    <property type="protein sequence ID" value="EFE10417.1"/>
    <property type="molecule type" value="Genomic_DNA"/>
</dbReference>
<protein>
    <submittedName>
        <fullName evidence="1">Uncharacterized protein</fullName>
    </submittedName>
</protein>
<name>D4B7R4_9ENTR</name>
<dbReference type="AlphaFoldDB" id="D4B7R4"/>
<reference evidence="1 2" key="1">
    <citation type="submission" date="2010-02" db="EMBL/GenBank/DDBJ databases">
        <authorList>
            <person name="Weinstock G."/>
            <person name="Sodergren E."/>
            <person name="Clifton S."/>
            <person name="Fulton L."/>
            <person name="Fulton B."/>
            <person name="Courtney L."/>
            <person name="Fronick C."/>
            <person name="Harrison M."/>
            <person name="Strong C."/>
            <person name="Farmer C."/>
            <person name="Delahaunty K."/>
            <person name="Markovic C."/>
            <person name="Hall O."/>
            <person name="Minx P."/>
            <person name="Tomlinson C."/>
            <person name="Mitreva M."/>
            <person name="Nelson J."/>
            <person name="Hou S."/>
            <person name="Wollam A."/>
            <person name="Pepin K.H."/>
            <person name="Johnson M."/>
            <person name="Bhonagiri V."/>
            <person name="Zhang X."/>
            <person name="Suruliraj S."/>
            <person name="Warren W."/>
            <person name="Chinwalla A."/>
            <person name="Mardis E.R."/>
            <person name="Wilson R.K."/>
        </authorList>
    </citation>
    <scope>NUCLEOTIDE SEQUENCE [LARGE SCALE GENOMIC DNA]</scope>
    <source>
        <strain evidence="1 2">ATCC 29220</strain>
    </source>
</reference>
<comment type="caution">
    <text evidence="1">The sequence shown here is derived from an EMBL/GenBank/DDBJ whole genome shotgun (WGS) entry which is preliminary data.</text>
</comment>
<gene>
    <name evidence="1" type="ORF">CIT292_06587</name>
</gene>
<organism evidence="1 2">
    <name type="scientific">Citrobacter youngae ATCC 29220</name>
    <dbReference type="NCBI Taxonomy" id="500640"/>
    <lineage>
        <taxon>Bacteria</taxon>
        <taxon>Pseudomonadati</taxon>
        <taxon>Pseudomonadota</taxon>
        <taxon>Gammaproteobacteria</taxon>
        <taxon>Enterobacterales</taxon>
        <taxon>Enterobacteriaceae</taxon>
        <taxon>Citrobacter</taxon>
        <taxon>Citrobacter freundii complex</taxon>
    </lineage>
</organism>
<evidence type="ECO:0000313" key="1">
    <source>
        <dbReference type="EMBL" id="EFE10417.1"/>
    </source>
</evidence>
<dbReference type="HOGENOM" id="CLU_3306997_0_0_6"/>
<dbReference type="Proteomes" id="UP000003880">
    <property type="component" value="Unassembled WGS sequence"/>
</dbReference>